<keyword evidence="4" id="KW-1185">Reference proteome</keyword>
<feature type="transmembrane region" description="Helical" evidence="2">
    <location>
        <begin position="12"/>
        <end position="32"/>
    </location>
</feature>
<evidence type="ECO:0000313" key="4">
    <source>
        <dbReference type="Proteomes" id="UP000281028"/>
    </source>
</evidence>
<organism evidence="3 4">
    <name type="scientific">Chitinophaga solisilvae</name>
    <dbReference type="NCBI Taxonomy" id="1233460"/>
    <lineage>
        <taxon>Bacteria</taxon>
        <taxon>Pseudomonadati</taxon>
        <taxon>Bacteroidota</taxon>
        <taxon>Chitinophagia</taxon>
        <taxon>Chitinophagales</taxon>
        <taxon>Chitinophagaceae</taxon>
        <taxon>Chitinophaga</taxon>
    </lineage>
</organism>
<evidence type="ECO:0000256" key="2">
    <source>
        <dbReference type="SAM" id="Phobius"/>
    </source>
</evidence>
<evidence type="ECO:0000313" key="3">
    <source>
        <dbReference type="EMBL" id="NSL88470.1"/>
    </source>
</evidence>
<evidence type="ECO:0000256" key="1">
    <source>
        <dbReference type="SAM" id="MobiDB-lite"/>
    </source>
</evidence>
<proteinExistence type="predicted"/>
<feature type="region of interest" description="Disordered" evidence="1">
    <location>
        <begin position="86"/>
        <end position="143"/>
    </location>
</feature>
<feature type="transmembrane region" description="Helical" evidence="2">
    <location>
        <begin position="44"/>
        <end position="65"/>
    </location>
</feature>
<name>A0A3S1CWP4_9BACT</name>
<keyword evidence="2" id="KW-0472">Membrane</keyword>
<keyword evidence="2" id="KW-0812">Transmembrane</keyword>
<reference evidence="3" key="1">
    <citation type="submission" date="2020-05" db="EMBL/GenBank/DDBJ databases">
        <title>Chitinophaga laudate sp. nov., isolated from a tropical peat swamp.</title>
        <authorList>
            <person name="Goh C.B.S."/>
            <person name="Lee M.S."/>
            <person name="Parimannan S."/>
            <person name="Pasbakhsh P."/>
            <person name="Yule C.M."/>
            <person name="Rajandas H."/>
            <person name="Loke S."/>
            <person name="Croft L."/>
            <person name="Tan J.B.L."/>
        </authorList>
    </citation>
    <scope>NUCLEOTIDE SEQUENCE</scope>
    <source>
        <strain evidence="3">Mgbs1</strain>
    </source>
</reference>
<comment type="caution">
    <text evidence="3">The sequence shown here is derived from an EMBL/GenBank/DDBJ whole genome shotgun (WGS) entry which is preliminary data.</text>
</comment>
<keyword evidence="2" id="KW-1133">Transmembrane helix</keyword>
<dbReference type="Proteomes" id="UP000281028">
    <property type="component" value="Unassembled WGS sequence"/>
</dbReference>
<dbReference type="EMBL" id="RIAR02000001">
    <property type="protein sequence ID" value="NSL88470.1"/>
    <property type="molecule type" value="Genomic_DNA"/>
</dbReference>
<accession>A0A3S1CWP4</accession>
<sequence length="143" mass="17005">MRHRFSIGKKIGLGFLGILFFALVIFVTQQLWNWLIPELFHGPVITYWQALGLLVLGKLLFGWNGHRGGGWGKRRQWDERLKERMAGMTPEQRERMKEHLRNHCRPGRGPWRRDWRQYPEDETWDNPGQPSAEKDKEQDKGQL</sequence>
<feature type="compositionally biased region" description="Basic and acidic residues" evidence="1">
    <location>
        <begin position="86"/>
        <end position="101"/>
    </location>
</feature>
<gene>
    <name evidence="3" type="ORF">ECE50_016640</name>
</gene>
<feature type="compositionally biased region" description="Basic and acidic residues" evidence="1">
    <location>
        <begin position="132"/>
        <end position="143"/>
    </location>
</feature>
<protein>
    <submittedName>
        <fullName evidence="3">Uncharacterized protein</fullName>
    </submittedName>
</protein>
<dbReference type="AlphaFoldDB" id="A0A3S1CWP4"/>